<keyword evidence="1 5" id="KW-1277">Toxin-antitoxin system</keyword>
<proteinExistence type="inferred from homology"/>
<dbReference type="GO" id="GO:0004540">
    <property type="term" value="F:RNA nuclease activity"/>
    <property type="evidence" value="ECO:0007669"/>
    <property type="project" value="InterPro"/>
</dbReference>
<reference evidence="7 8" key="1">
    <citation type="submission" date="2020-08" db="EMBL/GenBank/DDBJ databases">
        <title>Genomic Encyclopedia of Type Strains, Phase IV (KMG-IV): sequencing the most valuable type-strain genomes for metagenomic binning, comparative biology and taxonomic classification.</title>
        <authorList>
            <person name="Goeker M."/>
        </authorList>
    </citation>
    <scope>NUCLEOTIDE SEQUENCE [LARGE SCALE GENOMIC DNA]</scope>
    <source>
        <strain evidence="7 8">DSM 16268</strain>
    </source>
</reference>
<dbReference type="Gene3D" id="3.40.50.1010">
    <property type="entry name" value="5'-nuclease"/>
    <property type="match status" value="1"/>
</dbReference>
<keyword evidence="3 5" id="KW-0479">Metal-binding</keyword>
<evidence type="ECO:0000256" key="2">
    <source>
        <dbReference type="ARBA" id="ARBA00022722"/>
    </source>
</evidence>
<dbReference type="EC" id="3.1.-.-" evidence="5"/>
<protein>
    <recommendedName>
        <fullName evidence="5">Ribonuclease VapC</fullName>
        <shortName evidence="5">RNase VapC</shortName>
        <ecNumber evidence="5">3.1.-.-</ecNumber>
    </recommendedName>
    <alternativeName>
        <fullName evidence="5">Toxin VapC</fullName>
    </alternativeName>
</protein>
<feature type="binding site" evidence="5">
    <location>
        <position position="107"/>
    </location>
    <ligand>
        <name>Mg(2+)</name>
        <dbReference type="ChEBI" id="CHEBI:18420"/>
    </ligand>
</feature>
<dbReference type="GO" id="GO:0016787">
    <property type="term" value="F:hydrolase activity"/>
    <property type="evidence" value="ECO:0007669"/>
    <property type="project" value="UniProtKB-KW"/>
</dbReference>
<evidence type="ECO:0000256" key="1">
    <source>
        <dbReference type="ARBA" id="ARBA00022649"/>
    </source>
</evidence>
<keyword evidence="5" id="KW-0800">Toxin</keyword>
<dbReference type="HAMAP" id="MF_00265">
    <property type="entry name" value="VapC_Nob1"/>
    <property type="match status" value="1"/>
</dbReference>
<dbReference type="InterPro" id="IPR002716">
    <property type="entry name" value="PIN_dom"/>
</dbReference>
<dbReference type="AlphaFoldDB" id="A0A7W9L235"/>
<dbReference type="GO" id="GO:0000287">
    <property type="term" value="F:magnesium ion binding"/>
    <property type="evidence" value="ECO:0007669"/>
    <property type="project" value="UniProtKB-UniRule"/>
</dbReference>
<evidence type="ECO:0000313" key="7">
    <source>
        <dbReference type="EMBL" id="MBB5753189.1"/>
    </source>
</evidence>
<keyword evidence="5" id="KW-0460">Magnesium</keyword>
<feature type="domain" description="PIN" evidence="6">
    <location>
        <begin position="3"/>
        <end position="129"/>
    </location>
</feature>
<comment type="similarity">
    <text evidence="5">Belongs to the PINc/VapC protein family.</text>
</comment>
<comment type="caution">
    <text evidence="7">The sequence shown here is derived from an EMBL/GenBank/DDBJ whole genome shotgun (WGS) entry which is preliminary data.</text>
</comment>
<keyword evidence="8" id="KW-1185">Reference proteome</keyword>
<evidence type="ECO:0000256" key="4">
    <source>
        <dbReference type="ARBA" id="ARBA00022801"/>
    </source>
</evidence>
<dbReference type="EMBL" id="JACHOO010000004">
    <property type="protein sequence ID" value="MBB5753189.1"/>
    <property type="molecule type" value="Genomic_DNA"/>
</dbReference>
<gene>
    <name evidence="5" type="primary">vapC</name>
    <name evidence="7" type="ORF">GGQ63_002255</name>
</gene>
<dbReference type="InterPro" id="IPR022907">
    <property type="entry name" value="VapC_family"/>
</dbReference>
<keyword evidence="2 5" id="KW-0540">Nuclease</keyword>
<dbReference type="Proteomes" id="UP000523821">
    <property type="component" value="Unassembled WGS sequence"/>
</dbReference>
<evidence type="ECO:0000256" key="3">
    <source>
        <dbReference type="ARBA" id="ARBA00022723"/>
    </source>
</evidence>
<comment type="function">
    <text evidence="5">Toxic component of a toxin-antitoxin (TA) system. An RNase.</text>
</comment>
<dbReference type="GO" id="GO:0090729">
    <property type="term" value="F:toxin activity"/>
    <property type="evidence" value="ECO:0007669"/>
    <property type="project" value="UniProtKB-KW"/>
</dbReference>
<keyword evidence="4 5" id="KW-0378">Hydrolase</keyword>
<dbReference type="Pfam" id="PF01850">
    <property type="entry name" value="PIN"/>
    <property type="match status" value="1"/>
</dbReference>
<dbReference type="InterPro" id="IPR029060">
    <property type="entry name" value="PIN-like_dom_sf"/>
</dbReference>
<dbReference type="RefSeq" id="WP_183855764.1">
    <property type="nucleotide sequence ID" value="NZ_JACHOO010000004.1"/>
</dbReference>
<evidence type="ECO:0000313" key="8">
    <source>
        <dbReference type="Proteomes" id="UP000523821"/>
    </source>
</evidence>
<comment type="cofactor">
    <cofactor evidence="5">
        <name>Mg(2+)</name>
        <dbReference type="ChEBI" id="CHEBI:18420"/>
    </cofactor>
</comment>
<sequence length="155" mass="16595">MCVYLDTNFFIGLVEGDAAQRDAAHRVVENAGGGRATLVTSELTLGEVLVEPYRLAAVDPHASAALLDVYGDVVSEPFVHALIPIDRDILQSAAQRRAARPALQFLDAIHLATAEAARCTILLSSDQRILTAEQQGLERIEVSADGLSAFAERLA</sequence>
<accession>A0A7W9L235</accession>
<feature type="binding site" evidence="5">
    <location>
        <position position="6"/>
    </location>
    <ligand>
        <name>Mg(2+)</name>
        <dbReference type="ChEBI" id="CHEBI:18420"/>
    </ligand>
</feature>
<evidence type="ECO:0000256" key="5">
    <source>
        <dbReference type="HAMAP-Rule" id="MF_00265"/>
    </source>
</evidence>
<dbReference type="SUPFAM" id="SSF88723">
    <property type="entry name" value="PIN domain-like"/>
    <property type="match status" value="1"/>
</dbReference>
<evidence type="ECO:0000259" key="6">
    <source>
        <dbReference type="Pfam" id="PF01850"/>
    </source>
</evidence>
<organism evidence="7 8">
    <name type="scientific">Prosthecomicrobium pneumaticum</name>
    <dbReference type="NCBI Taxonomy" id="81895"/>
    <lineage>
        <taxon>Bacteria</taxon>
        <taxon>Pseudomonadati</taxon>
        <taxon>Pseudomonadota</taxon>
        <taxon>Alphaproteobacteria</taxon>
        <taxon>Hyphomicrobiales</taxon>
        <taxon>Kaistiaceae</taxon>
        <taxon>Prosthecomicrobium</taxon>
    </lineage>
</organism>
<name>A0A7W9L235_9HYPH</name>
<dbReference type="CDD" id="cd09854">
    <property type="entry name" value="PIN_VapC-like"/>
    <property type="match status" value="1"/>
</dbReference>